<gene>
    <name evidence="10" type="ORF">PSALAMII_LOCUS6383</name>
</gene>
<dbReference type="EC" id="2.7.11.1" evidence="1"/>
<keyword evidence="3" id="KW-0808">Transferase</keyword>
<dbReference type="GO" id="GO:0000245">
    <property type="term" value="P:spliceosomal complex assembly"/>
    <property type="evidence" value="ECO:0007669"/>
    <property type="project" value="TreeGrafter"/>
</dbReference>
<keyword evidence="4" id="KW-0547">Nucleotide-binding</keyword>
<dbReference type="GO" id="GO:0005524">
    <property type="term" value="F:ATP binding"/>
    <property type="evidence" value="ECO:0007669"/>
    <property type="project" value="UniProtKB-KW"/>
</dbReference>
<name>A0A9W4J9K8_9EURO</name>
<dbReference type="GO" id="GO:0004674">
    <property type="term" value="F:protein serine/threonine kinase activity"/>
    <property type="evidence" value="ECO:0007669"/>
    <property type="project" value="UniProtKB-KW"/>
</dbReference>
<dbReference type="PANTHER" id="PTHR47634:SF9">
    <property type="entry name" value="PROTEIN KINASE DOMAIN-CONTAINING PROTEIN-RELATED"/>
    <property type="match status" value="1"/>
</dbReference>
<evidence type="ECO:0000313" key="10">
    <source>
        <dbReference type="EMBL" id="CAG8387660.1"/>
    </source>
</evidence>
<organism evidence="10 11">
    <name type="scientific">Penicillium salamii</name>
    <dbReference type="NCBI Taxonomy" id="1612424"/>
    <lineage>
        <taxon>Eukaryota</taxon>
        <taxon>Fungi</taxon>
        <taxon>Dikarya</taxon>
        <taxon>Ascomycota</taxon>
        <taxon>Pezizomycotina</taxon>
        <taxon>Eurotiomycetes</taxon>
        <taxon>Eurotiomycetidae</taxon>
        <taxon>Eurotiales</taxon>
        <taxon>Aspergillaceae</taxon>
        <taxon>Penicillium</taxon>
    </lineage>
</organism>
<keyword evidence="5" id="KW-0418">Kinase</keyword>
<evidence type="ECO:0000256" key="5">
    <source>
        <dbReference type="ARBA" id="ARBA00022777"/>
    </source>
</evidence>
<dbReference type="Gene3D" id="3.30.200.20">
    <property type="entry name" value="Phosphorylase Kinase, domain 1"/>
    <property type="match status" value="1"/>
</dbReference>
<evidence type="ECO:0000256" key="3">
    <source>
        <dbReference type="ARBA" id="ARBA00022679"/>
    </source>
</evidence>
<comment type="catalytic activity">
    <reaction evidence="8">
        <text>L-seryl-[protein] + ATP = O-phospho-L-seryl-[protein] + ADP + H(+)</text>
        <dbReference type="Rhea" id="RHEA:17989"/>
        <dbReference type="Rhea" id="RHEA-COMP:9863"/>
        <dbReference type="Rhea" id="RHEA-COMP:11604"/>
        <dbReference type="ChEBI" id="CHEBI:15378"/>
        <dbReference type="ChEBI" id="CHEBI:29999"/>
        <dbReference type="ChEBI" id="CHEBI:30616"/>
        <dbReference type="ChEBI" id="CHEBI:83421"/>
        <dbReference type="ChEBI" id="CHEBI:456216"/>
        <dbReference type="EC" id="2.7.11.1"/>
    </reaction>
</comment>
<evidence type="ECO:0000313" key="11">
    <source>
        <dbReference type="Proteomes" id="UP001152592"/>
    </source>
</evidence>
<feature type="region of interest" description="Disordered" evidence="9">
    <location>
        <begin position="1"/>
        <end position="30"/>
    </location>
</feature>
<sequence length="170" mass="19135">MVAGDDSTHPSSTWPSTVATSPEEDIEEGKDVYRPGGFHPVHIGDVYDDRYKVLNKIGYGLYSTVWLVEDTEKEQAHTLSALLVSTNYKNRDGDLCKYLALKILSAECYGTENHVFKKEILQNLRDGDPKQLGYDQICHLVDDFEHQGPNGSHVCLVFNLIGENLESFQE</sequence>
<dbReference type="SUPFAM" id="SSF56112">
    <property type="entry name" value="Protein kinase-like (PK-like)"/>
    <property type="match status" value="1"/>
</dbReference>
<evidence type="ECO:0000256" key="4">
    <source>
        <dbReference type="ARBA" id="ARBA00022741"/>
    </source>
</evidence>
<proteinExistence type="predicted"/>
<dbReference type="GO" id="GO:0050684">
    <property type="term" value="P:regulation of mRNA processing"/>
    <property type="evidence" value="ECO:0007669"/>
    <property type="project" value="TreeGrafter"/>
</dbReference>
<keyword evidence="6" id="KW-0067">ATP-binding</keyword>
<dbReference type="PANTHER" id="PTHR47634">
    <property type="entry name" value="PROTEIN KINASE DOMAIN-CONTAINING PROTEIN-RELATED"/>
    <property type="match status" value="1"/>
</dbReference>
<evidence type="ECO:0000256" key="1">
    <source>
        <dbReference type="ARBA" id="ARBA00012513"/>
    </source>
</evidence>
<protein>
    <recommendedName>
        <fullName evidence="1">non-specific serine/threonine protein kinase</fullName>
        <ecNumber evidence="1">2.7.11.1</ecNumber>
    </recommendedName>
</protein>
<dbReference type="InterPro" id="IPR011009">
    <property type="entry name" value="Kinase-like_dom_sf"/>
</dbReference>
<comment type="caution">
    <text evidence="10">The sequence shown here is derived from an EMBL/GenBank/DDBJ whole genome shotgun (WGS) entry which is preliminary data.</text>
</comment>
<evidence type="ECO:0000256" key="6">
    <source>
        <dbReference type="ARBA" id="ARBA00022840"/>
    </source>
</evidence>
<evidence type="ECO:0000256" key="2">
    <source>
        <dbReference type="ARBA" id="ARBA00022527"/>
    </source>
</evidence>
<dbReference type="Proteomes" id="UP001152592">
    <property type="component" value="Unassembled WGS sequence"/>
</dbReference>
<dbReference type="Gene3D" id="1.10.510.10">
    <property type="entry name" value="Transferase(Phosphotransferase) domain 1"/>
    <property type="match status" value="1"/>
</dbReference>
<evidence type="ECO:0000256" key="7">
    <source>
        <dbReference type="ARBA" id="ARBA00047899"/>
    </source>
</evidence>
<comment type="catalytic activity">
    <reaction evidence="7">
        <text>L-threonyl-[protein] + ATP = O-phospho-L-threonyl-[protein] + ADP + H(+)</text>
        <dbReference type="Rhea" id="RHEA:46608"/>
        <dbReference type="Rhea" id="RHEA-COMP:11060"/>
        <dbReference type="Rhea" id="RHEA-COMP:11605"/>
        <dbReference type="ChEBI" id="CHEBI:15378"/>
        <dbReference type="ChEBI" id="CHEBI:30013"/>
        <dbReference type="ChEBI" id="CHEBI:30616"/>
        <dbReference type="ChEBI" id="CHEBI:61977"/>
        <dbReference type="ChEBI" id="CHEBI:456216"/>
        <dbReference type="EC" id="2.7.11.1"/>
    </reaction>
</comment>
<reference evidence="10" key="1">
    <citation type="submission" date="2021-07" db="EMBL/GenBank/DDBJ databases">
        <authorList>
            <person name="Branca A.L. A."/>
        </authorList>
    </citation>
    <scope>NUCLEOTIDE SEQUENCE</scope>
</reference>
<accession>A0A9W4J9K8</accession>
<evidence type="ECO:0000256" key="8">
    <source>
        <dbReference type="ARBA" id="ARBA00048679"/>
    </source>
</evidence>
<dbReference type="InterPro" id="IPR051334">
    <property type="entry name" value="SRPK"/>
</dbReference>
<feature type="compositionally biased region" description="Polar residues" evidence="9">
    <location>
        <begin position="9"/>
        <end position="20"/>
    </location>
</feature>
<keyword evidence="2" id="KW-0723">Serine/threonine-protein kinase</keyword>
<dbReference type="EMBL" id="CAJVPD010000241">
    <property type="protein sequence ID" value="CAG8387660.1"/>
    <property type="molecule type" value="Genomic_DNA"/>
</dbReference>
<dbReference type="AlphaFoldDB" id="A0A9W4J9K8"/>
<dbReference type="OrthoDB" id="539213at2759"/>
<evidence type="ECO:0000256" key="9">
    <source>
        <dbReference type="SAM" id="MobiDB-lite"/>
    </source>
</evidence>